<organism evidence="4 5">
    <name type="scientific">Leeuwenhoekiella marinoflava</name>
    <dbReference type="NCBI Taxonomy" id="988"/>
    <lineage>
        <taxon>Bacteria</taxon>
        <taxon>Pseudomonadati</taxon>
        <taxon>Bacteroidota</taxon>
        <taxon>Flavobacteriia</taxon>
        <taxon>Flavobacteriales</taxon>
        <taxon>Flavobacteriaceae</taxon>
        <taxon>Leeuwenhoekiella</taxon>
    </lineage>
</organism>
<dbReference type="PIRSF" id="PIRSF018266">
    <property type="entry name" value="FecR"/>
    <property type="match status" value="1"/>
</dbReference>
<proteinExistence type="predicted"/>
<evidence type="ECO:0000313" key="5">
    <source>
        <dbReference type="Proteomes" id="UP000290608"/>
    </source>
</evidence>
<evidence type="ECO:0000256" key="1">
    <source>
        <dbReference type="SAM" id="Phobius"/>
    </source>
</evidence>
<evidence type="ECO:0000259" key="2">
    <source>
        <dbReference type="Pfam" id="PF04773"/>
    </source>
</evidence>
<keyword evidence="1" id="KW-0472">Membrane</keyword>
<dbReference type="EMBL" id="QOVL01000004">
    <property type="protein sequence ID" value="RXG32300.1"/>
    <property type="molecule type" value="Genomic_DNA"/>
</dbReference>
<dbReference type="GO" id="GO:0016989">
    <property type="term" value="F:sigma factor antagonist activity"/>
    <property type="evidence" value="ECO:0007669"/>
    <property type="project" value="TreeGrafter"/>
</dbReference>
<evidence type="ECO:0000313" key="4">
    <source>
        <dbReference type="EMBL" id="RXG32300.1"/>
    </source>
</evidence>
<reference evidence="4 5" key="1">
    <citation type="submission" date="2018-07" db="EMBL/GenBank/DDBJ databases">
        <title>Leeuwenhoekiella genomics.</title>
        <authorList>
            <person name="Tahon G."/>
            <person name="Willems A."/>
        </authorList>
    </citation>
    <scope>NUCLEOTIDE SEQUENCE [LARGE SCALE GENOMIC DNA]</scope>
    <source>
        <strain evidence="4 5">LMG 1345</strain>
    </source>
</reference>
<feature type="domain" description="Protein FecR C-terminal" evidence="3">
    <location>
        <begin position="305"/>
        <end position="374"/>
    </location>
</feature>
<dbReference type="InterPro" id="IPR012373">
    <property type="entry name" value="Ferrdict_sens_TM"/>
</dbReference>
<dbReference type="Proteomes" id="UP000290608">
    <property type="component" value="Unassembled WGS sequence"/>
</dbReference>
<dbReference type="Gene3D" id="3.55.50.30">
    <property type="match status" value="1"/>
</dbReference>
<dbReference type="Gene3D" id="2.60.120.1440">
    <property type="match status" value="1"/>
</dbReference>
<keyword evidence="1" id="KW-1133">Transmembrane helix</keyword>
<dbReference type="STRING" id="1122159.SAMN02745246_01053"/>
<dbReference type="AlphaFoldDB" id="A0A4Q0PP29"/>
<feature type="domain" description="FecR protein" evidence="2">
    <location>
        <begin position="168"/>
        <end position="261"/>
    </location>
</feature>
<protein>
    <submittedName>
        <fullName evidence="4">FecR family protein</fullName>
    </submittedName>
</protein>
<dbReference type="InterPro" id="IPR006860">
    <property type="entry name" value="FecR"/>
</dbReference>
<dbReference type="InterPro" id="IPR032508">
    <property type="entry name" value="FecR_C"/>
</dbReference>
<dbReference type="PANTHER" id="PTHR30273:SF2">
    <property type="entry name" value="PROTEIN FECR"/>
    <property type="match status" value="1"/>
</dbReference>
<dbReference type="Pfam" id="PF04773">
    <property type="entry name" value="FecR"/>
    <property type="match status" value="1"/>
</dbReference>
<comment type="caution">
    <text evidence="4">The sequence shown here is derived from an EMBL/GenBank/DDBJ whole genome shotgun (WGS) entry which is preliminary data.</text>
</comment>
<keyword evidence="1" id="KW-0812">Transmembrane</keyword>
<sequence length="376" mass="42638">MKNIDNLISKYQNDCITDQEIVMLEAWVKSNDSNKSYFKSRIKEDYFTDVWAREDVNSVAFKNLFKPVVKLNHNRYLSVIRKYAAIFVIALITSGLGYLLFTTNQEISYDPGQITLTLGSGDTVVVDDNTGQVISDANGDMLGIQKREQINFNIKKQKKGNFSYNFLKVPEGKRISLILSDSSVVYLNSNSSLRFPNQFLSSGKREVYLKGEAYFKVAKDASRPFVVNADALDIEVLGTQFNVNAYEEYDEITATLAEGSIRLTAGNLSQTIVPGEAGTLLKNQKSLEVSNVIVANDIAWVEDRLLFIDEPFYNIMRKIERSYGVRIINHNPELDKTHFNGDFDLNTESVEDVLDAFTAVDFFEYSYKNKIVTIKK</sequence>
<dbReference type="PANTHER" id="PTHR30273">
    <property type="entry name" value="PERIPLASMIC SIGNAL SENSOR AND SIGMA FACTOR ACTIVATOR FECR-RELATED"/>
    <property type="match status" value="1"/>
</dbReference>
<feature type="transmembrane region" description="Helical" evidence="1">
    <location>
        <begin position="83"/>
        <end position="101"/>
    </location>
</feature>
<evidence type="ECO:0000259" key="3">
    <source>
        <dbReference type="Pfam" id="PF16344"/>
    </source>
</evidence>
<dbReference type="RefSeq" id="WP_083557841.1">
    <property type="nucleotide sequence ID" value="NZ_JBALUR010000001.1"/>
</dbReference>
<dbReference type="Pfam" id="PF16344">
    <property type="entry name" value="FecR_C"/>
    <property type="match status" value="1"/>
</dbReference>
<name>A0A4Q0PP29_9FLAO</name>
<gene>
    <name evidence="4" type="ORF">DSL99_1106</name>
</gene>
<accession>A0A4Q0PP29</accession>